<feature type="transmembrane region" description="Helical" evidence="11">
    <location>
        <begin position="120"/>
        <end position="139"/>
    </location>
</feature>
<gene>
    <name evidence="13" type="ORF">JIP62_08635</name>
</gene>
<dbReference type="PROSITE" id="PS50109">
    <property type="entry name" value="HIS_KIN"/>
    <property type="match status" value="1"/>
</dbReference>
<keyword evidence="5" id="KW-0597">Phosphoprotein</keyword>
<dbReference type="InterPro" id="IPR005467">
    <property type="entry name" value="His_kinase_dom"/>
</dbReference>
<evidence type="ECO:0000313" key="13">
    <source>
        <dbReference type="EMBL" id="QQQ20066.1"/>
    </source>
</evidence>
<keyword evidence="7" id="KW-0547">Nucleotide-binding</keyword>
<dbReference type="Gene3D" id="1.10.287.130">
    <property type="match status" value="1"/>
</dbReference>
<dbReference type="InterPro" id="IPR003661">
    <property type="entry name" value="HisK_dim/P_dom"/>
</dbReference>
<feature type="region of interest" description="Disordered" evidence="10">
    <location>
        <begin position="389"/>
        <end position="417"/>
    </location>
</feature>
<keyword evidence="4" id="KW-1003">Cell membrane</keyword>
<dbReference type="InterPro" id="IPR003594">
    <property type="entry name" value="HATPase_dom"/>
</dbReference>
<evidence type="ECO:0000256" key="8">
    <source>
        <dbReference type="ARBA" id="ARBA00022777"/>
    </source>
</evidence>
<evidence type="ECO:0000256" key="7">
    <source>
        <dbReference type="ARBA" id="ARBA00022741"/>
    </source>
</evidence>
<dbReference type="InterPro" id="IPR050980">
    <property type="entry name" value="2C_sensor_his_kinase"/>
</dbReference>
<evidence type="ECO:0000256" key="10">
    <source>
        <dbReference type="SAM" id="MobiDB-lite"/>
    </source>
</evidence>
<dbReference type="PANTHER" id="PTHR44936:SF10">
    <property type="entry name" value="SENSOR PROTEIN RSTB"/>
    <property type="match status" value="1"/>
</dbReference>
<evidence type="ECO:0000256" key="2">
    <source>
        <dbReference type="ARBA" id="ARBA00004651"/>
    </source>
</evidence>
<dbReference type="SUPFAM" id="SSF55874">
    <property type="entry name" value="ATPase domain of HSP90 chaperone/DNA topoisomerase II/histidine kinase"/>
    <property type="match status" value="1"/>
</dbReference>
<dbReference type="Pfam" id="PF00512">
    <property type="entry name" value="HisKA"/>
    <property type="match status" value="1"/>
</dbReference>
<dbReference type="CDD" id="cd00082">
    <property type="entry name" value="HisKA"/>
    <property type="match status" value="1"/>
</dbReference>
<dbReference type="SMART" id="SM00387">
    <property type="entry name" value="HATPase_c"/>
    <property type="match status" value="1"/>
</dbReference>
<keyword evidence="8 13" id="KW-0418">Kinase</keyword>
<keyword evidence="11" id="KW-0812">Transmembrane</keyword>
<dbReference type="EMBL" id="CP067977">
    <property type="protein sequence ID" value="QQQ20066.1"/>
    <property type="molecule type" value="Genomic_DNA"/>
</dbReference>
<sequence>MPRRGRGLSLRTLIVLRWLAVAGQSATVVVAVGFLHFDLPLWPCLAVIAASVLMNLQATARMKRTDGGLSDGSQTAAHLGFDILQLAMLLGLTGGLENPFCLLLVAPVTVAAASLPGRQAVALGVLALLATAALFYLALPLPWAQGADLNLPPLYRFGIGLALVTGVVFTAAYAWRVAADAEKLELALATTQDVLQREQRLAALGGLAAAAAHELGTPLATIQVVAREMLRASAKGGPEAEDAALILQQAERCRDILKRLSQEPEEGDALYADVALKTLLDEVVEPHRGFDLAFETRVRTASGEPVPRVRRLPEVIHGLSTLVENAADFAGSRVRVAALVDAGWIEIEVVDDGPGFSSEILPRLGEPYVTSRPQGKARRALAAQIAAAAAGAAKPRRRGKTASAPDPTPIAPSQGGMGLGFFIARTLLERTGGKVTVGTGDGGRGQPRGARVSIRWPRPALEVSQGGG</sequence>
<dbReference type="Proteomes" id="UP000595448">
    <property type="component" value="Chromosome"/>
</dbReference>
<dbReference type="SUPFAM" id="SSF47384">
    <property type="entry name" value="Homodimeric domain of signal transducing histidine kinase"/>
    <property type="match status" value="1"/>
</dbReference>
<dbReference type="InterPro" id="IPR004358">
    <property type="entry name" value="Sig_transdc_His_kin-like_C"/>
</dbReference>
<name>A0ABX7BR54_9CAUL</name>
<protein>
    <recommendedName>
        <fullName evidence="3">histidine kinase</fullName>
        <ecNumber evidence="3">2.7.13.3</ecNumber>
    </recommendedName>
</protein>
<comment type="subcellular location">
    <subcellularLocation>
        <location evidence="2">Cell membrane</location>
        <topology evidence="2">Multi-pass membrane protein</topology>
    </subcellularLocation>
</comment>
<accession>A0ABX7BR54</accession>
<dbReference type="SMART" id="SM00388">
    <property type="entry name" value="HisKA"/>
    <property type="match status" value="1"/>
</dbReference>
<evidence type="ECO:0000259" key="12">
    <source>
        <dbReference type="PROSITE" id="PS50109"/>
    </source>
</evidence>
<organism evidence="13 14">
    <name type="scientific">Brevundimonas vitisensis</name>
    <dbReference type="NCBI Taxonomy" id="2800818"/>
    <lineage>
        <taxon>Bacteria</taxon>
        <taxon>Pseudomonadati</taxon>
        <taxon>Pseudomonadota</taxon>
        <taxon>Alphaproteobacteria</taxon>
        <taxon>Caulobacterales</taxon>
        <taxon>Caulobacteraceae</taxon>
        <taxon>Brevundimonas</taxon>
    </lineage>
</organism>
<evidence type="ECO:0000313" key="14">
    <source>
        <dbReference type="Proteomes" id="UP000595448"/>
    </source>
</evidence>
<dbReference type="PANTHER" id="PTHR44936">
    <property type="entry name" value="SENSOR PROTEIN CREC"/>
    <property type="match status" value="1"/>
</dbReference>
<dbReference type="GO" id="GO:0016301">
    <property type="term" value="F:kinase activity"/>
    <property type="evidence" value="ECO:0007669"/>
    <property type="project" value="UniProtKB-KW"/>
</dbReference>
<reference evidence="13 14" key="1">
    <citation type="submission" date="2021-01" db="EMBL/GenBank/DDBJ databases">
        <title>Brevundimonas vitis sp. nov., an bacterium isolated from grape (Vitis vinifera).</title>
        <authorList>
            <person name="Jiang L."/>
            <person name="Lee J."/>
        </authorList>
    </citation>
    <scope>NUCLEOTIDE SEQUENCE [LARGE SCALE GENOMIC DNA]</scope>
    <source>
        <strain evidence="13 14">GRTSA-9</strain>
    </source>
</reference>
<evidence type="ECO:0000256" key="6">
    <source>
        <dbReference type="ARBA" id="ARBA00022679"/>
    </source>
</evidence>
<keyword evidence="14" id="KW-1185">Reference proteome</keyword>
<feature type="domain" description="Histidine kinase" evidence="12">
    <location>
        <begin position="210"/>
        <end position="460"/>
    </location>
</feature>
<dbReference type="PRINTS" id="PR00344">
    <property type="entry name" value="BCTRLSENSOR"/>
</dbReference>
<evidence type="ECO:0000256" key="5">
    <source>
        <dbReference type="ARBA" id="ARBA00022553"/>
    </source>
</evidence>
<dbReference type="Pfam" id="PF02518">
    <property type="entry name" value="HATPase_c"/>
    <property type="match status" value="1"/>
</dbReference>
<dbReference type="NCBIfam" id="NF033792">
    <property type="entry name" value="ActS_PrrB_HisK"/>
    <property type="match status" value="1"/>
</dbReference>
<dbReference type="Gene3D" id="3.30.565.10">
    <property type="entry name" value="Histidine kinase-like ATPase, C-terminal domain"/>
    <property type="match status" value="1"/>
</dbReference>
<keyword evidence="9" id="KW-0067">ATP-binding</keyword>
<proteinExistence type="predicted"/>
<feature type="region of interest" description="Disordered" evidence="10">
    <location>
        <begin position="433"/>
        <end position="468"/>
    </location>
</feature>
<dbReference type="InterPro" id="IPR047770">
    <property type="entry name" value="RegB"/>
</dbReference>
<feature type="transmembrane region" description="Helical" evidence="11">
    <location>
        <begin position="12"/>
        <end position="34"/>
    </location>
</feature>
<evidence type="ECO:0000256" key="11">
    <source>
        <dbReference type="SAM" id="Phobius"/>
    </source>
</evidence>
<dbReference type="InterPro" id="IPR036890">
    <property type="entry name" value="HATPase_C_sf"/>
</dbReference>
<feature type="transmembrane region" description="Helical" evidence="11">
    <location>
        <begin position="154"/>
        <end position="175"/>
    </location>
</feature>
<keyword evidence="6" id="KW-0808">Transferase</keyword>
<evidence type="ECO:0000256" key="9">
    <source>
        <dbReference type="ARBA" id="ARBA00022840"/>
    </source>
</evidence>
<evidence type="ECO:0000256" key="1">
    <source>
        <dbReference type="ARBA" id="ARBA00000085"/>
    </source>
</evidence>
<keyword evidence="11" id="KW-0472">Membrane</keyword>
<comment type="catalytic activity">
    <reaction evidence="1">
        <text>ATP + protein L-histidine = ADP + protein N-phospho-L-histidine.</text>
        <dbReference type="EC" id="2.7.13.3"/>
    </reaction>
</comment>
<evidence type="ECO:0000256" key="4">
    <source>
        <dbReference type="ARBA" id="ARBA00022475"/>
    </source>
</evidence>
<evidence type="ECO:0000256" key="3">
    <source>
        <dbReference type="ARBA" id="ARBA00012438"/>
    </source>
</evidence>
<feature type="transmembrane region" description="Helical" evidence="11">
    <location>
        <begin position="40"/>
        <end position="56"/>
    </location>
</feature>
<dbReference type="InterPro" id="IPR036097">
    <property type="entry name" value="HisK_dim/P_sf"/>
</dbReference>
<keyword evidence="11" id="KW-1133">Transmembrane helix</keyword>
<dbReference type="EC" id="2.7.13.3" evidence="3"/>